<comment type="caution">
    <text evidence="1">The sequence shown here is derived from an EMBL/GenBank/DDBJ whole genome shotgun (WGS) entry which is preliminary data.</text>
</comment>
<protein>
    <submittedName>
        <fullName evidence="1">Uncharacterized protein</fullName>
    </submittedName>
</protein>
<dbReference type="EMBL" id="JAVXUP010000216">
    <property type="protein sequence ID" value="KAK3033971.1"/>
    <property type="molecule type" value="Genomic_DNA"/>
</dbReference>
<dbReference type="Proteomes" id="UP001188597">
    <property type="component" value="Unassembled WGS sequence"/>
</dbReference>
<evidence type="ECO:0000313" key="2">
    <source>
        <dbReference type="Proteomes" id="UP001188597"/>
    </source>
</evidence>
<accession>A0AA88WTZ2</accession>
<sequence>MLCLPVHLVKRSKLDFLVPIVFEALVVAGSACMIRALEGMILGESFQVAALIEKLPPTWKDFKNYLKHKRKEMKLEDLIVRLRIEKDNRQSKKKAGNYHQQAKANVVEQARHIGSWCINLKLMIYTSTP</sequence>
<dbReference type="PANTHER" id="PTHR34658">
    <property type="entry name" value="OS01G0151800 PROTEIN"/>
    <property type="match status" value="1"/>
</dbReference>
<proteinExistence type="predicted"/>
<dbReference type="AlphaFoldDB" id="A0AA88WTZ2"/>
<evidence type="ECO:0000313" key="1">
    <source>
        <dbReference type="EMBL" id="KAK3033971.1"/>
    </source>
</evidence>
<gene>
    <name evidence="1" type="ORF">RJ639_034135</name>
</gene>
<reference evidence="1" key="1">
    <citation type="submission" date="2022-12" db="EMBL/GenBank/DDBJ databases">
        <title>Draft genome assemblies for two species of Escallonia (Escalloniales).</title>
        <authorList>
            <person name="Chanderbali A."/>
            <person name="Dervinis C."/>
            <person name="Anghel I."/>
            <person name="Soltis D."/>
            <person name="Soltis P."/>
            <person name="Zapata F."/>
        </authorList>
    </citation>
    <scope>NUCLEOTIDE SEQUENCE</scope>
    <source>
        <strain evidence="1">UCBG64.0493</strain>
        <tissue evidence="1">Leaf</tissue>
    </source>
</reference>
<name>A0AA88WTZ2_9ASTE</name>
<organism evidence="1 2">
    <name type="scientific">Escallonia herrerae</name>
    <dbReference type="NCBI Taxonomy" id="1293975"/>
    <lineage>
        <taxon>Eukaryota</taxon>
        <taxon>Viridiplantae</taxon>
        <taxon>Streptophyta</taxon>
        <taxon>Embryophyta</taxon>
        <taxon>Tracheophyta</taxon>
        <taxon>Spermatophyta</taxon>
        <taxon>Magnoliopsida</taxon>
        <taxon>eudicotyledons</taxon>
        <taxon>Gunneridae</taxon>
        <taxon>Pentapetalae</taxon>
        <taxon>asterids</taxon>
        <taxon>campanulids</taxon>
        <taxon>Escalloniales</taxon>
        <taxon>Escalloniaceae</taxon>
        <taxon>Escallonia</taxon>
    </lineage>
</organism>
<dbReference type="PANTHER" id="PTHR34658:SF5">
    <property type="entry name" value="PROTEIN, PUTATIVE-RELATED"/>
    <property type="match status" value="1"/>
</dbReference>
<keyword evidence="2" id="KW-1185">Reference proteome</keyword>